<feature type="compositionally biased region" description="Basic and acidic residues" evidence="1">
    <location>
        <begin position="111"/>
        <end position="147"/>
    </location>
</feature>
<evidence type="ECO:0000313" key="3">
    <source>
        <dbReference type="Proteomes" id="UP000308730"/>
    </source>
</evidence>
<feature type="compositionally biased region" description="Basic and acidic residues" evidence="1">
    <location>
        <begin position="158"/>
        <end position="173"/>
    </location>
</feature>
<feature type="region of interest" description="Disordered" evidence="1">
    <location>
        <begin position="17"/>
        <end position="243"/>
    </location>
</feature>
<feature type="compositionally biased region" description="Basic and acidic residues" evidence="1">
    <location>
        <begin position="201"/>
        <end position="212"/>
    </location>
</feature>
<protein>
    <submittedName>
        <fullName evidence="2">Uncharacterized protein</fullName>
    </submittedName>
</protein>
<accession>A0A4S4N1F8</accession>
<feature type="compositionally biased region" description="Polar residues" evidence="1">
    <location>
        <begin position="174"/>
        <end position="192"/>
    </location>
</feature>
<feature type="compositionally biased region" description="Basic and acidic residues" evidence="1">
    <location>
        <begin position="291"/>
        <end position="304"/>
    </location>
</feature>
<sequence length="483" mass="53297">MDVDPLPLEDSLFRVAATAKRRRATTTGSTHPPPKLSRRDNDLVSSSSDPHSIAPASFDANLVEDVLQAENGEDAPQPDLKTIPALRQSTRHHRNDLEAHPGLKAGLGKRAHADIAAEAADKRREKDMEKEEKREAQRAKEAREKRGAQVTAKMLNEYAKRQGEEESYLKENHSQPQRGSRINFKVQPSSRISADGSDGMIQRDHDSDRPQARSDATGPSTPNIESEDESYIAKKDKGKSSSRVVLAKQEFEAYLDNGNSDESDFDDEVQLTAAEKKKWRAQTLRDTIDAARKIDGSGKKKPTDNEGLLPDWKARLKTPNNPSLPTPVHRRLHTRKLNEDIGGFTDADVAEGKGKKGKFKTGNKKERGSRVLVRMDSDDDAPSDHPDSPGHAILKVVRARPGKPRAPRERGINACPEWSHALVDAVFTSTAIDYYGGVDMPFELDHVGSAPESDFMLLLQGIIDLVCPEQNYKVSSPGSTCTS</sequence>
<evidence type="ECO:0000313" key="2">
    <source>
        <dbReference type="EMBL" id="THH29540.1"/>
    </source>
</evidence>
<name>A0A4S4N1F8_9APHY</name>
<gene>
    <name evidence="2" type="ORF">EUX98_g4658</name>
</gene>
<keyword evidence="3" id="KW-1185">Reference proteome</keyword>
<reference evidence="2 3" key="1">
    <citation type="submission" date="2019-02" db="EMBL/GenBank/DDBJ databases">
        <title>Genome sequencing of the rare red list fungi Antrodiella citrinella (Flaviporus citrinellus).</title>
        <authorList>
            <person name="Buettner E."/>
            <person name="Kellner H."/>
        </authorList>
    </citation>
    <scope>NUCLEOTIDE SEQUENCE [LARGE SCALE GENOMIC DNA]</scope>
    <source>
        <strain evidence="2 3">DSM 108506</strain>
    </source>
</reference>
<proteinExistence type="predicted"/>
<comment type="caution">
    <text evidence="2">The sequence shown here is derived from an EMBL/GenBank/DDBJ whole genome shotgun (WGS) entry which is preliminary data.</text>
</comment>
<dbReference type="AlphaFoldDB" id="A0A4S4N1F8"/>
<dbReference type="Proteomes" id="UP000308730">
    <property type="component" value="Unassembled WGS sequence"/>
</dbReference>
<dbReference type="EMBL" id="SGPM01000119">
    <property type="protein sequence ID" value="THH29540.1"/>
    <property type="molecule type" value="Genomic_DNA"/>
</dbReference>
<feature type="region of interest" description="Disordered" evidence="1">
    <location>
        <begin position="291"/>
        <end position="330"/>
    </location>
</feature>
<organism evidence="2 3">
    <name type="scientific">Antrodiella citrinella</name>
    <dbReference type="NCBI Taxonomy" id="2447956"/>
    <lineage>
        <taxon>Eukaryota</taxon>
        <taxon>Fungi</taxon>
        <taxon>Dikarya</taxon>
        <taxon>Basidiomycota</taxon>
        <taxon>Agaricomycotina</taxon>
        <taxon>Agaricomycetes</taxon>
        <taxon>Polyporales</taxon>
        <taxon>Steccherinaceae</taxon>
        <taxon>Antrodiella</taxon>
    </lineage>
</organism>
<evidence type="ECO:0000256" key="1">
    <source>
        <dbReference type="SAM" id="MobiDB-lite"/>
    </source>
</evidence>